<evidence type="ECO:0000313" key="2">
    <source>
        <dbReference type="Proteomes" id="UP000886595"/>
    </source>
</evidence>
<comment type="caution">
    <text evidence="1">The sequence shown here is derived from an EMBL/GenBank/DDBJ whole genome shotgun (WGS) entry which is preliminary data.</text>
</comment>
<organism evidence="1 2">
    <name type="scientific">Brassica carinata</name>
    <name type="common">Ethiopian mustard</name>
    <name type="synonym">Abyssinian cabbage</name>
    <dbReference type="NCBI Taxonomy" id="52824"/>
    <lineage>
        <taxon>Eukaryota</taxon>
        <taxon>Viridiplantae</taxon>
        <taxon>Streptophyta</taxon>
        <taxon>Embryophyta</taxon>
        <taxon>Tracheophyta</taxon>
        <taxon>Spermatophyta</taxon>
        <taxon>Magnoliopsida</taxon>
        <taxon>eudicotyledons</taxon>
        <taxon>Gunneridae</taxon>
        <taxon>Pentapetalae</taxon>
        <taxon>rosids</taxon>
        <taxon>malvids</taxon>
        <taxon>Brassicales</taxon>
        <taxon>Brassicaceae</taxon>
        <taxon>Brassiceae</taxon>
        <taxon>Brassica</taxon>
    </lineage>
</organism>
<accession>A0A8X7RRV0</accession>
<name>A0A8X7RRV0_BRACI</name>
<evidence type="ECO:0000313" key="1">
    <source>
        <dbReference type="EMBL" id="KAG2294079.1"/>
    </source>
</evidence>
<dbReference type="InterPro" id="IPR036188">
    <property type="entry name" value="FAD/NAD-bd_sf"/>
</dbReference>
<dbReference type="EMBL" id="JAAMPC010000009">
    <property type="protein sequence ID" value="KAG2294079.1"/>
    <property type="molecule type" value="Genomic_DNA"/>
</dbReference>
<proteinExistence type="predicted"/>
<reference evidence="1 2" key="1">
    <citation type="submission" date="2020-02" db="EMBL/GenBank/DDBJ databases">
        <authorList>
            <person name="Ma Q."/>
            <person name="Huang Y."/>
            <person name="Song X."/>
            <person name="Pei D."/>
        </authorList>
    </citation>
    <scope>NUCLEOTIDE SEQUENCE [LARGE SCALE GENOMIC DNA]</scope>
    <source>
        <strain evidence="1">Sxm20200214</strain>
        <tissue evidence="1">Leaf</tissue>
    </source>
</reference>
<dbReference type="OrthoDB" id="1917599at2759"/>
<dbReference type="Proteomes" id="UP000886595">
    <property type="component" value="Unassembled WGS sequence"/>
</dbReference>
<sequence length="90" mass="10425">MTNADNKEGEKYKVFDTTKWSESKTKHALIPLIGCVPKKLLVYASKYTHEFEDSHSFGWKYDTEPSHDWSTLIANKNAELQRLTAIYKCP</sequence>
<protein>
    <submittedName>
        <fullName evidence="1">Uncharacterized protein</fullName>
    </submittedName>
</protein>
<dbReference type="AlphaFoldDB" id="A0A8X7RRV0"/>
<keyword evidence="2" id="KW-1185">Reference proteome</keyword>
<gene>
    <name evidence="1" type="ORF">Bca52824_040748</name>
</gene>
<dbReference type="Gene3D" id="3.50.50.60">
    <property type="entry name" value="FAD/NAD(P)-binding domain"/>
    <property type="match status" value="1"/>
</dbReference>